<reference evidence="1" key="1">
    <citation type="submission" date="2018-05" db="EMBL/GenBank/DDBJ databases">
        <authorList>
            <person name="Lanie J.A."/>
            <person name="Ng W.-L."/>
            <person name="Kazmierczak K.M."/>
            <person name="Andrzejewski T.M."/>
            <person name="Davidsen T.M."/>
            <person name="Wayne K.J."/>
            <person name="Tettelin H."/>
            <person name="Glass J.I."/>
            <person name="Rusch D."/>
            <person name="Podicherti R."/>
            <person name="Tsui H.-C.T."/>
            <person name="Winkler M.E."/>
        </authorList>
    </citation>
    <scope>NUCLEOTIDE SEQUENCE</scope>
</reference>
<dbReference type="SUPFAM" id="SSF53850">
    <property type="entry name" value="Periplasmic binding protein-like II"/>
    <property type="match status" value="1"/>
</dbReference>
<feature type="non-terminal residue" evidence="1">
    <location>
        <position position="1"/>
    </location>
</feature>
<gene>
    <name evidence="1" type="ORF">METZ01_LOCUS251877</name>
</gene>
<accession>A0A382IJI4</accession>
<protein>
    <submittedName>
        <fullName evidence="1">Uncharacterized protein</fullName>
    </submittedName>
</protein>
<organism evidence="1">
    <name type="scientific">marine metagenome</name>
    <dbReference type="NCBI Taxonomy" id="408172"/>
    <lineage>
        <taxon>unclassified sequences</taxon>
        <taxon>metagenomes</taxon>
        <taxon>ecological metagenomes</taxon>
    </lineage>
</organism>
<dbReference type="EMBL" id="UINC01067399">
    <property type="protein sequence ID" value="SVB99023.1"/>
    <property type="molecule type" value="Genomic_DNA"/>
</dbReference>
<dbReference type="Gene3D" id="3.40.190.10">
    <property type="entry name" value="Periplasmic binding protein-like II"/>
    <property type="match status" value="2"/>
</dbReference>
<proteinExistence type="predicted"/>
<name>A0A382IJI4_9ZZZZ</name>
<evidence type="ECO:0000313" key="1">
    <source>
        <dbReference type="EMBL" id="SVB99023.1"/>
    </source>
</evidence>
<dbReference type="AlphaFoldDB" id="A0A382IJI4"/>
<sequence>SLSDSSLIARKLGAVSFQLFASPSLLGGHPVPDHPDQLQGFPGVLFQPNRMAFELRLVRNREEVSLQ</sequence>